<keyword evidence="3" id="KW-1185">Reference proteome</keyword>
<proteinExistence type="predicted"/>
<comment type="caution">
    <text evidence="2">The sequence shown here is derived from an EMBL/GenBank/DDBJ whole genome shotgun (WGS) entry which is preliminary data.</text>
</comment>
<feature type="transmembrane region" description="Helical" evidence="1">
    <location>
        <begin position="73"/>
        <end position="92"/>
    </location>
</feature>
<reference evidence="2" key="1">
    <citation type="journal article" date="2021" name="IMA Fungus">
        <title>Genomic characterization of three marine fungi, including Emericellopsis atlantica sp. nov. with signatures of a generalist lifestyle and marine biomass degradation.</title>
        <authorList>
            <person name="Hagestad O.C."/>
            <person name="Hou L."/>
            <person name="Andersen J.H."/>
            <person name="Hansen E.H."/>
            <person name="Altermark B."/>
            <person name="Li C."/>
            <person name="Kuhnert E."/>
            <person name="Cox R.J."/>
            <person name="Crous P.W."/>
            <person name="Spatafora J.W."/>
            <person name="Lail K."/>
            <person name="Amirebrahimi M."/>
            <person name="Lipzen A."/>
            <person name="Pangilinan J."/>
            <person name="Andreopoulos W."/>
            <person name="Hayes R.D."/>
            <person name="Ng V."/>
            <person name="Grigoriev I.V."/>
            <person name="Jackson S.A."/>
            <person name="Sutton T.D.S."/>
            <person name="Dobson A.D.W."/>
            <person name="Rama T."/>
        </authorList>
    </citation>
    <scope>NUCLEOTIDE SEQUENCE</scope>
    <source>
        <strain evidence="2">TRa3180A</strain>
    </source>
</reference>
<evidence type="ECO:0000256" key="1">
    <source>
        <dbReference type="SAM" id="Phobius"/>
    </source>
</evidence>
<dbReference type="Proteomes" id="UP000887226">
    <property type="component" value="Unassembled WGS sequence"/>
</dbReference>
<dbReference type="AlphaFoldDB" id="A0A9P8CFG6"/>
<dbReference type="EMBL" id="MU253889">
    <property type="protein sequence ID" value="KAG9244710.1"/>
    <property type="molecule type" value="Genomic_DNA"/>
</dbReference>
<name>A0A9P8CFG6_9HELO</name>
<keyword evidence="1" id="KW-1133">Transmembrane helix</keyword>
<feature type="transmembrane region" description="Helical" evidence="1">
    <location>
        <begin position="104"/>
        <end position="128"/>
    </location>
</feature>
<evidence type="ECO:0000313" key="2">
    <source>
        <dbReference type="EMBL" id="KAG9244710.1"/>
    </source>
</evidence>
<keyword evidence="1" id="KW-0812">Transmembrane</keyword>
<gene>
    <name evidence="2" type="ORF">BJ878DRAFT_505045</name>
</gene>
<keyword evidence="1" id="KW-0472">Membrane</keyword>
<protein>
    <submittedName>
        <fullName evidence="2">Uncharacterized protein</fullName>
    </submittedName>
</protein>
<accession>A0A9P8CFG6</accession>
<organism evidence="2 3">
    <name type="scientific">Calycina marina</name>
    <dbReference type="NCBI Taxonomy" id="1763456"/>
    <lineage>
        <taxon>Eukaryota</taxon>
        <taxon>Fungi</taxon>
        <taxon>Dikarya</taxon>
        <taxon>Ascomycota</taxon>
        <taxon>Pezizomycotina</taxon>
        <taxon>Leotiomycetes</taxon>
        <taxon>Helotiales</taxon>
        <taxon>Pezizellaceae</taxon>
        <taxon>Calycina</taxon>
    </lineage>
</organism>
<feature type="transmembrane region" description="Helical" evidence="1">
    <location>
        <begin position="20"/>
        <end position="41"/>
    </location>
</feature>
<sequence>MRTPTTSKHKPVFGTQTASLVSVFTFRLLATSICSAGRAAFSKSRILHSDGLMLSCFCRNVAKRLPVSFQTPSGSTLIETTILPFLLLYALAMAPTRLLRLNAIGYVLTLTSTTAISAFSGNKSLLILQIDMQKNTCRKKMWIKVRSLMFSLSRVEVREYVSSSNKRWVSGSSKA</sequence>
<evidence type="ECO:0000313" key="3">
    <source>
        <dbReference type="Proteomes" id="UP000887226"/>
    </source>
</evidence>